<keyword evidence="2" id="KW-0223">Dioxygenase</keyword>
<evidence type="ECO:0000259" key="1">
    <source>
        <dbReference type="PROSITE" id="PS51819"/>
    </source>
</evidence>
<gene>
    <name evidence="2" type="ORF">SAMN05444358_10784</name>
</gene>
<proteinExistence type="predicted"/>
<dbReference type="OrthoDB" id="9813630at2"/>
<dbReference type="RefSeq" id="WP_074737869.1">
    <property type="nucleotide sequence ID" value="NZ_FNNP01000007.1"/>
</dbReference>
<reference evidence="3" key="1">
    <citation type="submission" date="2016-10" db="EMBL/GenBank/DDBJ databases">
        <authorList>
            <person name="Varghese N."/>
            <person name="Submissions S."/>
        </authorList>
    </citation>
    <scope>NUCLEOTIDE SEQUENCE [LARGE SCALE GENOMIC DNA]</scope>
    <source>
        <strain evidence="3">DSM 27839</strain>
    </source>
</reference>
<dbReference type="SUPFAM" id="SSF54593">
    <property type="entry name" value="Glyoxalase/Bleomycin resistance protein/Dihydroxybiphenyl dioxygenase"/>
    <property type="match status" value="1"/>
</dbReference>
<dbReference type="Proteomes" id="UP000183400">
    <property type="component" value="Unassembled WGS sequence"/>
</dbReference>
<dbReference type="AlphaFoldDB" id="A0A1H3CNV2"/>
<dbReference type="STRING" id="985054.SAMN05444358_10784"/>
<protein>
    <submittedName>
        <fullName evidence="2">Predicted dioxygenase of extradiol dioxygenase family</fullName>
    </submittedName>
</protein>
<keyword evidence="3" id="KW-1185">Reference proteome</keyword>
<evidence type="ECO:0000313" key="2">
    <source>
        <dbReference type="EMBL" id="SDX55932.1"/>
    </source>
</evidence>
<organism evidence="2 3">
    <name type="scientific">Ruegeria halocynthiae</name>
    <dbReference type="NCBI Taxonomy" id="985054"/>
    <lineage>
        <taxon>Bacteria</taxon>
        <taxon>Pseudomonadati</taxon>
        <taxon>Pseudomonadota</taxon>
        <taxon>Alphaproteobacteria</taxon>
        <taxon>Rhodobacterales</taxon>
        <taxon>Roseobacteraceae</taxon>
        <taxon>Ruegeria</taxon>
    </lineage>
</organism>
<name>A0A1H3CNV2_9RHOB</name>
<accession>A0A1H3CNV2</accession>
<dbReference type="InterPro" id="IPR037523">
    <property type="entry name" value="VOC_core"/>
</dbReference>
<evidence type="ECO:0000313" key="3">
    <source>
        <dbReference type="Proteomes" id="UP000183400"/>
    </source>
</evidence>
<dbReference type="PANTHER" id="PTHR39175">
    <property type="entry name" value="FAMILY PROTEIN, PUTATIVE (AFU_ORTHOLOGUE AFUA_3G15060)-RELATED"/>
    <property type="match status" value="1"/>
</dbReference>
<feature type="domain" description="VOC" evidence="1">
    <location>
        <begin position="3"/>
        <end position="117"/>
    </location>
</feature>
<dbReference type="PANTHER" id="PTHR39175:SF1">
    <property type="entry name" value="FAMILY PROTEIN, PUTATIVE (AFU_ORTHOLOGUE AFUA_3G15060)-RELATED"/>
    <property type="match status" value="1"/>
</dbReference>
<dbReference type="GO" id="GO:0051213">
    <property type="term" value="F:dioxygenase activity"/>
    <property type="evidence" value="ECO:0007669"/>
    <property type="project" value="UniProtKB-KW"/>
</dbReference>
<dbReference type="InterPro" id="IPR041581">
    <property type="entry name" value="Glyoxalase_6"/>
</dbReference>
<dbReference type="Pfam" id="PF18029">
    <property type="entry name" value="Glyoxalase_6"/>
    <property type="match status" value="1"/>
</dbReference>
<dbReference type="PROSITE" id="PS51819">
    <property type="entry name" value="VOC"/>
    <property type="match status" value="1"/>
</dbReference>
<dbReference type="InterPro" id="IPR029068">
    <property type="entry name" value="Glyas_Bleomycin-R_OHBP_Dase"/>
</dbReference>
<sequence length="118" mass="13443">MFAVDHIQIAIPQGGEAKARAFWRDALGLEELAKPEPLRTRGGLWLALDQGELHLGVEKEFSPARKAHPGFIVDDLNAVAAQIETFGQTLRWDTTLKDRRRFFTEDPFGNRLEFLQRN</sequence>
<keyword evidence="2" id="KW-0560">Oxidoreductase</keyword>
<dbReference type="EMBL" id="FNNP01000007">
    <property type="protein sequence ID" value="SDX55932.1"/>
    <property type="molecule type" value="Genomic_DNA"/>
</dbReference>
<dbReference type="Gene3D" id="3.10.180.10">
    <property type="entry name" value="2,3-Dihydroxybiphenyl 1,2-Dioxygenase, domain 1"/>
    <property type="match status" value="1"/>
</dbReference>